<dbReference type="HOGENOM" id="CLU_2430485_0_0_1"/>
<dbReference type="Proteomes" id="UP000002051">
    <property type="component" value="Chromosome 8"/>
</dbReference>
<reference evidence="2 4" key="2">
    <citation type="journal article" date="2014" name="BMC Genomics">
        <title>An improved genome release (version Mt4.0) for the model legume Medicago truncatula.</title>
        <authorList>
            <person name="Tang H."/>
            <person name="Krishnakumar V."/>
            <person name="Bidwell S."/>
            <person name="Rosen B."/>
            <person name="Chan A."/>
            <person name="Zhou S."/>
            <person name="Gentzbittel L."/>
            <person name="Childs K.L."/>
            <person name="Yandell M."/>
            <person name="Gundlach H."/>
            <person name="Mayer K.F."/>
            <person name="Schwartz D.C."/>
            <person name="Town C.D."/>
        </authorList>
    </citation>
    <scope>GENOME REANNOTATION</scope>
    <source>
        <strain evidence="3 4">cv. Jemalong A17</strain>
    </source>
</reference>
<evidence type="ECO:0000313" key="2">
    <source>
        <dbReference type="EMBL" id="AET04876.1"/>
    </source>
</evidence>
<feature type="compositionally biased region" description="Polar residues" evidence="1">
    <location>
        <begin position="72"/>
        <end position="83"/>
    </location>
</feature>
<reference evidence="2 4" key="1">
    <citation type="journal article" date="2011" name="Nature">
        <title>The Medicago genome provides insight into the evolution of rhizobial symbioses.</title>
        <authorList>
            <person name="Young N.D."/>
            <person name="Debelle F."/>
            <person name="Oldroyd G.E."/>
            <person name="Geurts R."/>
            <person name="Cannon S.B."/>
            <person name="Udvardi M.K."/>
            <person name="Benedito V.A."/>
            <person name="Mayer K.F."/>
            <person name="Gouzy J."/>
            <person name="Schoof H."/>
            <person name="Van de Peer Y."/>
            <person name="Proost S."/>
            <person name="Cook D.R."/>
            <person name="Meyers B.C."/>
            <person name="Spannagl M."/>
            <person name="Cheung F."/>
            <person name="De Mita S."/>
            <person name="Krishnakumar V."/>
            <person name="Gundlach H."/>
            <person name="Zhou S."/>
            <person name="Mudge J."/>
            <person name="Bharti A.K."/>
            <person name="Murray J.D."/>
            <person name="Naoumkina M.A."/>
            <person name="Rosen B."/>
            <person name="Silverstein K.A."/>
            <person name="Tang H."/>
            <person name="Rombauts S."/>
            <person name="Zhao P.X."/>
            <person name="Zhou P."/>
            <person name="Barbe V."/>
            <person name="Bardou P."/>
            <person name="Bechner M."/>
            <person name="Bellec A."/>
            <person name="Berger A."/>
            <person name="Berges H."/>
            <person name="Bidwell S."/>
            <person name="Bisseling T."/>
            <person name="Choisne N."/>
            <person name="Couloux A."/>
            <person name="Denny R."/>
            <person name="Deshpande S."/>
            <person name="Dai X."/>
            <person name="Doyle J.J."/>
            <person name="Dudez A.M."/>
            <person name="Farmer A.D."/>
            <person name="Fouteau S."/>
            <person name="Franken C."/>
            <person name="Gibelin C."/>
            <person name="Gish J."/>
            <person name="Goldstein S."/>
            <person name="Gonzalez A.J."/>
            <person name="Green P.J."/>
            <person name="Hallab A."/>
            <person name="Hartog M."/>
            <person name="Hua A."/>
            <person name="Humphray S.J."/>
            <person name="Jeong D.H."/>
            <person name="Jing Y."/>
            <person name="Jocker A."/>
            <person name="Kenton S.M."/>
            <person name="Kim D.J."/>
            <person name="Klee K."/>
            <person name="Lai H."/>
            <person name="Lang C."/>
            <person name="Lin S."/>
            <person name="Macmil S.L."/>
            <person name="Magdelenat G."/>
            <person name="Matthews L."/>
            <person name="McCorrison J."/>
            <person name="Monaghan E.L."/>
            <person name="Mun J.H."/>
            <person name="Najar F.Z."/>
            <person name="Nicholson C."/>
            <person name="Noirot C."/>
            <person name="O'Bleness M."/>
            <person name="Paule C.R."/>
            <person name="Poulain J."/>
            <person name="Prion F."/>
            <person name="Qin B."/>
            <person name="Qu C."/>
            <person name="Retzel E.F."/>
            <person name="Riddle C."/>
            <person name="Sallet E."/>
            <person name="Samain S."/>
            <person name="Samson N."/>
            <person name="Sanders I."/>
            <person name="Saurat O."/>
            <person name="Scarpelli C."/>
            <person name="Schiex T."/>
            <person name="Segurens B."/>
            <person name="Severin A.J."/>
            <person name="Sherrier D.J."/>
            <person name="Shi R."/>
            <person name="Sims S."/>
            <person name="Singer S.R."/>
            <person name="Sinharoy S."/>
            <person name="Sterck L."/>
            <person name="Viollet A."/>
            <person name="Wang B.B."/>
            <person name="Wang K."/>
            <person name="Wang M."/>
            <person name="Wang X."/>
            <person name="Warfsmann J."/>
            <person name="Weissenbach J."/>
            <person name="White D.D."/>
            <person name="White J.D."/>
            <person name="Wiley G.B."/>
            <person name="Wincker P."/>
            <person name="Xing Y."/>
            <person name="Yang L."/>
            <person name="Yao Z."/>
            <person name="Ying F."/>
            <person name="Zhai J."/>
            <person name="Zhou L."/>
            <person name="Zuber A."/>
            <person name="Denarie J."/>
            <person name="Dixon R.A."/>
            <person name="May G.D."/>
            <person name="Schwartz D.C."/>
            <person name="Rogers J."/>
            <person name="Quetier F."/>
            <person name="Town C.D."/>
            <person name="Roe B.A."/>
        </authorList>
    </citation>
    <scope>NUCLEOTIDE SEQUENCE [LARGE SCALE GENOMIC DNA]</scope>
    <source>
        <strain evidence="2">A17</strain>
        <strain evidence="3 4">cv. Jemalong A17</strain>
    </source>
</reference>
<evidence type="ECO:0000313" key="4">
    <source>
        <dbReference type="Proteomes" id="UP000002051"/>
    </source>
</evidence>
<keyword evidence="4" id="KW-1185">Reference proteome</keyword>
<feature type="region of interest" description="Disordered" evidence="1">
    <location>
        <begin position="39"/>
        <end position="91"/>
    </location>
</feature>
<accession>G7LFT2</accession>
<proteinExistence type="predicted"/>
<sequence>MVGQAEDDVAQNKWFVGRVHYTRLTSAIGLSPDDFWKEQEEQHGTMGEKSNRGLKYSNDGFGHNYTRMKQCDPSTLTESQANASERRLGKI</sequence>
<name>G7LFT2_MEDTR</name>
<dbReference type="EMBL" id="CM001224">
    <property type="protein sequence ID" value="AET04876.1"/>
    <property type="molecule type" value="Genomic_DNA"/>
</dbReference>
<evidence type="ECO:0000313" key="3">
    <source>
        <dbReference type="EnsemblPlants" id="AET04876"/>
    </source>
</evidence>
<dbReference type="PaxDb" id="3880-AET04876"/>
<organism evidence="2 4">
    <name type="scientific">Medicago truncatula</name>
    <name type="common">Barrel medic</name>
    <name type="synonym">Medicago tribuloides</name>
    <dbReference type="NCBI Taxonomy" id="3880"/>
    <lineage>
        <taxon>Eukaryota</taxon>
        <taxon>Viridiplantae</taxon>
        <taxon>Streptophyta</taxon>
        <taxon>Embryophyta</taxon>
        <taxon>Tracheophyta</taxon>
        <taxon>Spermatophyta</taxon>
        <taxon>Magnoliopsida</taxon>
        <taxon>eudicotyledons</taxon>
        <taxon>Gunneridae</taxon>
        <taxon>Pentapetalae</taxon>
        <taxon>rosids</taxon>
        <taxon>fabids</taxon>
        <taxon>Fabales</taxon>
        <taxon>Fabaceae</taxon>
        <taxon>Papilionoideae</taxon>
        <taxon>50 kb inversion clade</taxon>
        <taxon>NPAAA clade</taxon>
        <taxon>Hologalegina</taxon>
        <taxon>IRL clade</taxon>
        <taxon>Trifolieae</taxon>
        <taxon>Medicago</taxon>
    </lineage>
</organism>
<dbReference type="EnsemblPlants" id="AET04876">
    <property type="protein sequence ID" value="AET04876"/>
    <property type="gene ID" value="MTR_8g095180"/>
</dbReference>
<evidence type="ECO:0000256" key="1">
    <source>
        <dbReference type="SAM" id="MobiDB-lite"/>
    </source>
</evidence>
<gene>
    <name evidence="2" type="ordered locus">MTR_8g095180</name>
</gene>
<dbReference type="AlphaFoldDB" id="G7LFT2"/>
<protein>
    <submittedName>
        <fullName evidence="2 3">Uncharacterized protein</fullName>
    </submittedName>
</protein>
<reference evidence="3" key="3">
    <citation type="submission" date="2015-04" db="UniProtKB">
        <authorList>
            <consortium name="EnsemblPlants"/>
        </authorList>
    </citation>
    <scope>IDENTIFICATION</scope>
    <source>
        <strain evidence="3">cv. Jemalong A17</strain>
    </source>
</reference>